<dbReference type="STRING" id="946362.F2TVM1"/>
<dbReference type="PANTHER" id="PTHR30574:SF1">
    <property type="entry name" value="SULPHUR TRANSPORT DOMAIN-CONTAINING PROTEIN"/>
    <property type="match status" value="1"/>
</dbReference>
<dbReference type="OMA" id="RRSMIGI"/>
<reference evidence="9" key="1">
    <citation type="submission" date="2009-08" db="EMBL/GenBank/DDBJ databases">
        <title>Annotation of Salpingoeca rosetta.</title>
        <authorList>
            <consortium name="The Broad Institute Genome Sequencing Platform"/>
            <person name="Russ C."/>
            <person name="Cuomo C."/>
            <person name="Burger G."/>
            <person name="Gray M.W."/>
            <person name="Holland P.W.H."/>
            <person name="King N."/>
            <person name="Lang F.B.F."/>
            <person name="Roger A.J."/>
            <person name="Ruiz-Trillo I."/>
            <person name="Young S.K."/>
            <person name="Zeng Q."/>
            <person name="Gargeya S."/>
            <person name="Alvarado L."/>
            <person name="Berlin A."/>
            <person name="Chapman S.B."/>
            <person name="Chen Z."/>
            <person name="Freedman E."/>
            <person name="Gellesch M."/>
            <person name="Goldberg J."/>
            <person name="Griggs A."/>
            <person name="Gujja S."/>
            <person name="Heilman E."/>
            <person name="Heiman D."/>
            <person name="Howarth C."/>
            <person name="Mehta T."/>
            <person name="Neiman D."/>
            <person name="Pearson M."/>
            <person name="Roberts A."/>
            <person name="Saif S."/>
            <person name="Shea T."/>
            <person name="Shenoy N."/>
            <person name="Sisk P."/>
            <person name="Stolte C."/>
            <person name="Sykes S."/>
            <person name="White J."/>
            <person name="Yandava C."/>
            <person name="Haas B."/>
            <person name="Nusbaum C."/>
            <person name="Birren B."/>
        </authorList>
    </citation>
    <scope>NUCLEOTIDE SEQUENCE [LARGE SCALE GENOMIC DNA]</scope>
    <source>
        <strain evidence="9">ATCC 50818</strain>
    </source>
</reference>
<gene>
    <name evidence="9" type="ORF">PTSG_00134</name>
</gene>
<dbReference type="EMBL" id="GL832955">
    <property type="protein sequence ID" value="EGD72117.1"/>
    <property type="molecule type" value="Genomic_DNA"/>
</dbReference>
<dbReference type="RefSeq" id="XP_004998689.1">
    <property type="nucleotide sequence ID" value="XM_004998632.1"/>
</dbReference>
<dbReference type="AlphaFoldDB" id="F2TVM1"/>
<keyword evidence="4" id="KW-0997">Cell inner membrane</keyword>
<dbReference type="PANTHER" id="PTHR30574">
    <property type="entry name" value="INNER MEMBRANE PROTEIN YEDE"/>
    <property type="match status" value="1"/>
</dbReference>
<feature type="transmembrane region" description="Helical" evidence="8">
    <location>
        <begin position="222"/>
        <end position="243"/>
    </location>
</feature>
<keyword evidence="5 8" id="KW-0812">Transmembrane</keyword>
<keyword evidence="10" id="KW-1185">Reference proteome</keyword>
<dbReference type="eggNOG" id="ENOG502RZM3">
    <property type="taxonomic scope" value="Eukaryota"/>
</dbReference>
<evidence type="ECO:0000256" key="7">
    <source>
        <dbReference type="ARBA" id="ARBA00023136"/>
    </source>
</evidence>
<comment type="subcellular location">
    <subcellularLocation>
        <location evidence="1">Cell inner membrane</location>
        <topology evidence="1">Multi-pass membrane protein</topology>
    </subcellularLocation>
</comment>
<keyword evidence="7 8" id="KW-0472">Membrane</keyword>
<dbReference type="GO" id="GO:0005886">
    <property type="term" value="C:plasma membrane"/>
    <property type="evidence" value="ECO:0007669"/>
    <property type="project" value="UniProtKB-SubCell"/>
</dbReference>
<protein>
    <submittedName>
        <fullName evidence="9">Uncharacterized protein</fullName>
    </submittedName>
</protein>
<evidence type="ECO:0000256" key="6">
    <source>
        <dbReference type="ARBA" id="ARBA00022989"/>
    </source>
</evidence>
<dbReference type="Proteomes" id="UP000007799">
    <property type="component" value="Unassembled WGS sequence"/>
</dbReference>
<dbReference type="OrthoDB" id="10254418at2759"/>
<feature type="transmembrane region" description="Helical" evidence="8">
    <location>
        <begin position="283"/>
        <end position="300"/>
    </location>
</feature>
<sequence>MSDKVKKPTSSNGLFRPIAIAASGVMGIFFGIAMEKARVFEPMVIRDQMVFSRFIMVKMFLSAVVAGQLGFLALSFLAPKKLHKAREEYACCVYRRGLFDTAIGAAMLGAGMTVAGACPGMVIIQAGSMVPNAAFTIGGLLFGTYIYASVHDFVVKFFHRPAHHPRSKVFLDQVAGVSAPVLFASMSAALATIILVLEYFFPWTSEVPRPNLPGTTGMMMHAWSPVVAGAIVGSLQIPAVVFIGDTLGSSTSYVTVCAQPFEDGLTSGMVGYLSAYKRGTSNWWQVVYIGCAALGAYISSSNGIIPYDATDVAVQGVPAVAAFLGGILMIFGSRMAGGCTSFVAVPAMNTPF</sequence>
<evidence type="ECO:0000256" key="2">
    <source>
        <dbReference type="ARBA" id="ARBA00022448"/>
    </source>
</evidence>
<feature type="transmembrane region" description="Helical" evidence="8">
    <location>
        <begin position="54"/>
        <end position="77"/>
    </location>
</feature>
<feature type="transmembrane region" description="Helical" evidence="8">
    <location>
        <begin position="98"/>
        <end position="124"/>
    </location>
</feature>
<dbReference type="InParanoid" id="F2TVM1"/>
<keyword evidence="2" id="KW-0813">Transport</keyword>
<dbReference type="GeneID" id="16067879"/>
<accession>F2TVM1</accession>
<evidence type="ECO:0000313" key="10">
    <source>
        <dbReference type="Proteomes" id="UP000007799"/>
    </source>
</evidence>
<evidence type="ECO:0000256" key="8">
    <source>
        <dbReference type="SAM" id="Phobius"/>
    </source>
</evidence>
<feature type="transmembrane region" description="Helical" evidence="8">
    <location>
        <begin position="14"/>
        <end position="34"/>
    </location>
</feature>
<evidence type="ECO:0000256" key="4">
    <source>
        <dbReference type="ARBA" id="ARBA00022519"/>
    </source>
</evidence>
<keyword evidence="3" id="KW-1003">Cell membrane</keyword>
<evidence type="ECO:0000256" key="5">
    <source>
        <dbReference type="ARBA" id="ARBA00022692"/>
    </source>
</evidence>
<evidence type="ECO:0000313" key="9">
    <source>
        <dbReference type="EMBL" id="EGD72117.1"/>
    </source>
</evidence>
<feature type="transmembrane region" description="Helical" evidence="8">
    <location>
        <begin position="169"/>
        <end position="202"/>
    </location>
</feature>
<name>F2TVM1_SALR5</name>
<feature type="transmembrane region" description="Helical" evidence="8">
    <location>
        <begin position="130"/>
        <end position="148"/>
    </location>
</feature>
<feature type="transmembrane region" description="Helical" evidence="8">
    <location>
        <begin position="312"/>
        <end position="331"/>
    </location>
</feature>
<dbReference type="KEGG" id="sre:PTSG_00134"/>
<keyword evidence="6 8" id="KW-1133">Transmembrane helix</keyword>
<proteinExistence type="predicted"/>
<dbReference type="InterPro" id="IPR007272">
    <property type="entry name" value="Sulf_transp_TsuA/YedE"/>
</dbReference>
<organism evidence="10">
    <name type="scientific">Salpingoeca rosetta (strain ATCC 50818 / BSB-021)</name>
    <dbReference type="NCBI Taxonomy" id="946362"/>
    <lineage>
        <taxon>Eukaryota</taxon>
        <taxon>Choanoflagellata</taxon>
        <taxon>Craspedida</taxon>
        <taxon>Salpingoecidae</taxon>
        <taxon>Salpingoeca</taxon>
    </lineage>
</organism>
<evidence type="ECO:0000256" key="1">
    <source>
        <dbReference type="ARBA" id="ARBA00004429"/>
    </source>
</evidence>
<evidence type="ECO:0000256" key="3">
    <source>
        <dbReference type="ARBA" id="ARBA00022475"/>
    </source>
</evidence>
<dbReference type="Pfam" id="PF04143">
    <property type="entry name" value="Sulf_transp"/>
    <property type="match status" value="1"/>
</dbReference>